<reference evidence="1 2" key="1">
    <citation type="journal article" date="2016" name="Front. Microbiol.">
        <title>Comparative Genomics Analysis of Streptomyces Species Reveals Their Adaptation to the Marine Environment and Their Diversity at the Genomic Level.</title>
        <authorList>
            <person name="Tian X."/>
            <person name="Zhang Z."/>
            <person name="Yang T."/>
            <person name="Chen M."/>
            <person name="Li J."/>
            <person name="Chen F."/>
            <person name="Yang J."/>
            <person name="Li W."/>
            <person name="Zhang B."/>
            <person name="Zhang Z."/>
            <person name="Wu J."/>
            <person name="Zhang C."/>
            <person name="Long L."/>
            <person name="Xiao J."/>
        </authorList>
    </citation>
    <scope>NUCLEOTIDE SEQUENCE [LARGE SCALE GENOMIC DNA]</scope>
    <source>
        <strain evidence="1 2">SCSIO 02100</strain>
    </source>
</reference>
<proteinExistence type="predicted"/>
<dbReference type="GO" id="GO:0008168">
    <property type="term" value="F:methyltransferase activity"/>
    <property type="evidence" value="ECO:0007669"/>
    <property type="project" value="UniProtKB-KW"/>
</dbReference>
<protein>
    <submittedName>
        <fullName evidence="1">Methyltransferase</fullName>
    </submittedName>
</protein>
<gene>
    <name evidence="1" type="ORF">AN216_17530</name>
</gene>
<dbReference type="Gene3D" id="3.40.50.150">
    <property type="entry name" value="Vaccinia Virus protein VP39"/>
    <property type="match status" value="1"/>
</dbReference>
<dbReference type="RefSeq" id="WP_070197611.1">
    <property type="nucleotide sequence ID" value="NZ_LJGU01000132.1"/>
</dbReference>
<organism evidence="1 2">
    <name type="scientific">Streptomyces oceani</name>
    <dbReference type="NCBI Taxonomy" id="1075402"/>
    <lineage>
        <taxon>Bacteria</taxon>
        <taxon>Bacillati</taxon>
        <taxon>Actinomycetota</taxon>
        <taxon>Actinomycetes</taxon>
        <taxon>Kitasatosporales</taxon>
        <taxon>Streptomycetaceae</taxon>
        <taxon>Streptomyces</taxon>
    </lineage>
</organism>
<accession>A0A1E7JZF3</accession>
<dbReference type="Proteomes" id="UP000176101">
    <property type="component" value="Unassembled WGS sequence"/>
</dbReference>
<dbReference type="PATRIC" id="fig|1075402.3.peg.2488"/>
<dbReference type="STRING" id="1075402.AN216_17530"/>
<dbReference type="EMBL" id="LJGU01000132">
    <property type="protein sequence ID" value="OEU97051.1"/>
    <property type="molecule type" value="Genomic_DNA"/>
</dbReference>
<keyword evidence="1" id="KW-0808">Transferase</keyword>
<dbReference type="PIRSF" id="PIRSF017393">
    <property type="entry name" value="MTase_SAV2177"/>
    <property type="match status" value="1"/>
</dbReference>
<keyword evidence="1" id="KW-0489">Methyltransferase</keyword>
<comment type="caution">
    <text evidence="1">The sequence shown here is derived from an EMBL/GenBank/DDBJ whole genome shotgun (WGS) entry which is preliminary data.</text>
</comment>
<dbReference type="GO" id="GO:0032259">
    <property type="term" value="P:methylation"/>
    <property type="evidence" value="ECO:0007669"/>
    <property type="project" value="UniProtKB-KW"/>
</dbReference>
<dbReference type="InterPro" id="IPR029063">
    <property type="entry name" value="SAM-dependent_MTases_sf"/>
</dbReference>
<dbReference type="AlphaFoldDB" id="A0A1E7JZF3"/>
<dbReference type="InterPro" id="IPR006764">
    <property type="entry name" value="SAM_dep_MeTrfase_SAV2177_type"/>
</dbReference>
<name>A0A1E7JZF3_9ACTN</name>
<evidence type="ECO:0000313" key="2">
    <source>
        <dbReference type="Proteomes" id="UP000176101"/>
    </source>
</evidence>
<sequence length="284" mass="30554">MPISDASSGQPRDLRLDRPHSARMYDYYLGGKTNYDSDRKGAEEALKAWPAARSAARANRSFMHRAVQVLAHSGFSQFLDIGTGIPTSPNLHEVAQQINPKARVVYADNDPIVLAHARALLNSTAQGRTAYVEGDITEPDSILGAADLVRTLDLTQPVALSINAVMHFVPDARDPYGIASHLLSVLPAGSALLLSHVTTDIDPRGVGHLVQVYTEKGVPTQARSRDEVIAFFAGLELLDPGVVLAHEWRPDITVPSPAHALGTTPQRTPTDAEVSLWAGVALKP</sequence>
<evidence type="ECO:0000313" key="1">
    <source>
        <dbReference type="EMBL" id="OEU97051.1"/>
    </source>
</evidence>
<dbReference type="OrthoDB" id="4134439at2"/>
<dbReference type="Pfam" id="PF04672">
    <property type="entry name" value="Methyltransf_19"/>
    <property type="match status" value="1"/>
</dbReference>
<keyword evidence="2" id="KW-1185">Reference proteome</keyword>
<dbReference type="SUPFAM" id="SSF53335">
    <property type="entry name" value="S-adenosyl-L-methionine-dependent methyltransferases"/>
    <property type="match status" value="1"/>
</dbReference>